<feature type="compositionally biased region" description="Gly residues" evidence="1">
    <location>
        <begin position="12"/>
        <end position="33"/>
    </location>
</feature>
<feature type="region of interest" description="Disordered" evidence="1">
    <location>
        <begin position="1"/>
        <end position="53"/>
    </location>
</feature>
<feature type="compositionally biased region" description="Basic and acidic residues" evidence="1">
    <location>
        <begin position="35"/>
        <end position="44"/>
    </location>
</feature>
<reference evidence="2 3" key="1">
    <citation type="submission" date="2019-03" db="EMBL/GenBank/DDBJ databases">
        <title>Genomic features of bacteria from cold environments.</title>
        <authorList>
            <person name="Shen L."/>
        </authorList>
    </citation>
    <scope>NUCLEOTIDE SEQUENCE [LARGE SCALE GENOMIC DNA]</scope>
    <source>
        <strain evidence="3">T3246-1</strain>
    </source>
</reference>
<name>A0ABY2DZ54_9MICO</name>
<evidence type="ECO:0000313" key="2">
    <source>
        <dbReference type="EMBL" id="TDE89635.1"/>
    </source>
</evidence>
<evidence type="ECO:0000256" key="1">
    <source>
        <dbReference type="SAM" id="MobiDB-lite"/>
    </source>
</evidence>
<accession>A0ABY2DZ54</accession>
<organism evidence="2 3">
    <name type="scientific">Occultella glacieicola</name>
    <dbReference type="NCBI Taxonomy" id="2518684"/>
    <lineage>
        <taxon>Bacteria</taxon>
        <taxon>Bacillati</taxon>
        <taxon>Actinomycetota</taxon>
        <taxon>Actinomycetes</taxon>
        <taxon>Micrococcales</taxon>
        <taxon>Ruaniaceae</taxon>
        <taxon>Occultella</taxon>
    </lineage>
</organism>
<keyword evidence="3" id="KW-1185">Reference proteome</keyword>
<sequence>MTQPEEFPGVPGLFGTGDTGGAGGTVGTVGTGGARDARGSHRPGDGAPGTVPPPSDFFAVAAVSYAAGVSSPSDGDLWPSAWADDGALYAACGDGLGFSDGPWSDLVINRVDGDPRTGLTGQRLAAGREVAPVWTDPERFNSKPTGMVAVDGDGDGRDELYLAVQDLRCGASPDTFNTAPAAGVVCSRDYGRTWTAPERAMFTDEFTTIMFLDFGQSNRRAAVLRATAGTVGPGEPDPAAFVYAYGLDHNWRTSYSGVVPDPQDLYLARVPAASVLDRSTWEFFAGTGPDDVPTFSSVLTDRVPVLTDTRRVGTAVPVPMAPAPVPGSVLAQGGIVYNPGLDRYLYSSWTEFTFEFYESPTPWGPWRPFLSHDFGPFPWSGPRSAEPRHGGYATTIPSKFLSEDGRDAWVQSNWFVGASTHGGSSYHFSLRPLRLDPMPRTDPAALAARTAPPARGADTVSEPDAGNLATAPGVRAIATACRSGRIEVLNDGSTDRAEDSWNGLRKDAEYWGYTWPEPVRIERLEFTSGPHDYGAGWFDAPPRVQVRRGADWVEVPAVVEPPYPADWTATGTRTYTFTVPAQISTGVRLGGRAGGWAGYTSVSELAVYGEGARIAP</sequence>
<evidence type="ECO:0000313" key="3">
    <source>
        <dbReference type="Proteomes" id="UP000504882"/>
    </source>
</evidence>
<dbReference type="RefSeq" id="WP_133109376.1">
    <property type="nucleotide sequence ID" value="NZ_SMNA01000011.1"/>
</dbReference>
<dbReference type="EMBL" id="SMNA01000011">
    <property type="protein sequence ID" value="TDE89635.1"/>
    <property type="molecule type" value="Genomic_DNA"/>
</dbReference>
<gene>
    <name evidence="2" type="ORF">EXU48_19570</name>
</gene>
<comment type="caution">
    <text evidence="2">The sequence shown here is derived from an EMBL/GenBank/DDBJ whole genome shotgun (WGS) entry which is preliminary data.</text>
</comment>
<proteinExistence type="predicted"/>
<protein>
    <submittedName>
        <fullName evidence="2">DUF4185 domain-containing protein</fullName>
    </submittedName>
</protein>
<dbReference type="Proteomes" id="UP000504882">
    <property type="component" value="Unassembled WGS sequence"/>
</dbReference>